<organism evidence="4 5">
    <name type="scientific">Bodo saltans</name>
    <name type="common">Flagellated protozoan</name>
    <dbReference type="NCBI Taxonomy" id="75058"/>
    <lineage>
        <taxon>Eukaryota</taxon>
        <taxon>Discoba</taxon>
        <taxon>Euglenozoa</taxon>
        <taxon>Kinetoplastea</taxon>
        <taxon>Metakinetoplastina</taxon>
        <taxon>Eubodonida</taxon>
        <taxon>Bodonidae</taxon>
        <taxon>Bodo</taxon>
    </lineage>
</organism>
<evidence type="ECO:0000313" key="5">
    <source>
        <dbReference type="Proteomes" id="UP000051952"/>
    </source>
</evidence>
<comment type="similarity">
    <text evidence="1 2">Belongs to the calycin superfamily. Lipocalin family.</text>
</comment>
<dbReference type="AlphaFoldDB" id="A0A0S4INZ0"/>
<feature type="domain" description="Lipocalin/cytosolic fatty-acid binding" evidence="3">
    <location>
        <begin position="41"/>
        <end position="165"/>
    </location>
</feature>
<dbReference type="Proteomes" id="UP000051952">
    <property type="component" value="Unassembled WGS sequence"/>
</dbReference>
<reference evidence="5" key="1">
    <citation type="submission" date="2015-09" db="EMBL/GenBank/DDBJ databases">
        <authorList>
            <consortium name="Pathogen Informatics"/>
        </authorList>
    </citation>
    <scope>NUCLEOTIDE SEQUENCE [LARGE SCALE GENOMIC DNA]</scope>
    <source>
        <strain evidence="5">Lake Konstanz</strain>
    </source>
</reference>
<dbReference type="PANTHER" id="PTHR10612:SF34">
    <property type="entry name" value="APOLIPOPROTEIN D"/>
    <property type="match status" value="1"/>
</dbReference>
<dbReference type="Pfam" id="PF08212">
    <property type="entry name" value="Lipocalin_2"/>
    <property type="match status" value="1"/>
</dbReference>
<dbReference type="InterPro" id="IPR000566">
    <property type="entry name" value="Lipocln_cytosolic_FA-bd_dom"/>
</dbReference>
<dbReference type="EMBL" id="CYKH01000219">
    <property type="protein sequence ID" value="CUE96078.1"/>
    <property type="molecule type" value="Genomic_DNA"/>
</dbReference>
<dbReference type="InterPro" id="IPR047202">
    <property type="entry name" value="Lipocalin_Blc-like_dom"/>
</dbReference>
<dbReference type="PANTHER" id="PTHR10612">
    <property type="entry name" value="APOLIPOPROTEIN D"/>
    <property type="match status" value="1"/>
</dbReference>
<dbReference type="OMA" id="FERNAVC"/>
<dbReference type="Gene3D" id="2.40.128.20">
    <property type="match status" value="1"/>
</dbReference>
<keyword evidence="5" id="KW-1185">Reference proteome</keyword>
<feature type="signal peptide" evidence="2">
    <location>
        <begin position="1"/>
        <end position="21"/>
    </location>
</feature>
<feature type="chain" id="PRO_5013436326" evidence="2">
    <location>
        <begin position="22"/>
        <end position="200"/>
    </location>
</feature>
<sequence length="200" mass="21770">MPSTTATAFLMSALVLAAASALSADSVHHARLRDVPTVPSLNVTQYLGLWYQVYTDSFNAIFEPTPFCATAKYGLNTNGTVSVRNIDRQGGYNGTRREVEGYAYQTDAAEYPGRLAVVFPFNPIPGPYWIVKLGPVLGDEYQYAVVTDMDKLSLFVLSRDPATFKSLYGAEVTAFLAAFGFNNALDDPKAIPQGPLCNYS</sequence>
<dbReference type="OrthoDB" id="565904at2759"/>
<accession>A0A0S4INZ0</accession>
<dbReference type="CDD" id="cd19438">
    <property type="entry name" value="lipocalin_Blc-like"/>
    <property type="match status" value="1"/>
</dbReference>
<dbReference type="PIRSF" id="PIRSF036893">
    <property type="entry name" value="Lipocalin_ApoD"/>
    <property type="match status" value="1"/>
</dbReference>
<gene>
    <name evidence="4" type="ORF">BSAL_57710</name>
</gene>
<dbReference type="InterPro" id="IPR012674">
    <property type="entry name" value="Calycin"/>
</dbReference>
<dbReference type="GO" id="GO:0006950">
    <property type="term" value="P:response to stress"/>
    <property type="evidence" value="ECO:0007669"/>
    <property type="project" value="UniProtKB-ARBA"/>
</dbReference>
<evidence type="ECO:0000256" key="2">
    <source>
        <dbReference type="PIRNR" id="PIRNR036893"/>
    </source>
</evidence>
<dbReference type="VEuPathDB" id="TriTrypDB:BSAL_57710"/>
<evidence type="ECO:0000259" key="3">
    <source>
        <dbReference type="Pfam" id="PF08212"/>
    </source>
</evidence>
<proteinExistence type="inferred from homology"/>
<protein>
    <submittedName>
        <fullName evidence="4">Membrane-associated protein, putative</fullName>
    </submittedName>
</protein>
<keyword evidence="2" id="KW-0732">Signal</keyword>
<evidence type="ECO:0000256" key="1">
    <source>
        <dbReference type="ARBA" id="ARBA00006889"/>
    </source>
</evidence>
<dbReference type="SUPFAM" id="SSF50814">
    <property type="entry name" value="Lipocalins"/>
    <property type="match status" value="1"/>
</dbReference>
<evidence type="ECO:0000313" key="4">
    <source>
        <dbReference type="EMBL" id="CUE96078.1"/>
    </source>
</evidence>
<dbReference type="InterPro" id="IPR022271">
    <property type="entry name" value="Lipocalin_ApoD"/>
</dbReference>
<name>A0A0S4INZ0_BODSA</name>